<keyword evidence="3" id="KW-0804">Transcription</keyword>
<sequence>MIKRFTILKSIDIVEFDAAKTWGYPKHKHNFFELTFILKGKGKHVFNESAVTYKKGDIFFLTPKDEHEFLVEKPSKFGILKFTEQLFLENTSFNTNKELKTQVEEIIFNSSISDKSIKAYKADKKQLLFLYKVIKTELENPNLRSRNIILELFGALLLIISRNLISNVDYLSNPILSEKEKIENILGYIRLHLFDADKVKIKALANTFNMSANYISIYVKKQTGISIKDYIIKSKLKLAERLLKESNLNITQIAAKTGFVDASHFSKIFKNKYGKRPSEYYKK</sequence>
<dbReference type="Gene3D" id="1.10.10.60">
    <property type="entry name" value="Homeodomain-like"/>
    <property type="match status" value="2"/>
</dbReference>
<dbReference type="AlphaFoldDB" id="A0A5S3N3V7"/>
<dbReference type="InterPro" id="IPR018060">
    <property type="entry name" value="HTH_AraC"/>
</dbReference>
<gene>
    <name evidence="5" type="ORF">FDT66_09155</name>
</gene>
<comment type="caution">
    <text evidence="5">The sequence shown here is derived from an EMBL/GenBank/DDBJ whole genome shotgun (WGS) entry which is preliminary data.</text>
</comment>
<proteinExistence type="predicted"/>
<dbReference type="Pfam" id="PF12833">
    <property type="entry name" value="HTH_18"/>
    <property type="match status" value="1"/>
</dbReference>
<dbReference type="PANTHER" id="PTHR43280:SF2">
    <property type="entry name" value="HTH-TYPE TRANSCRIPTIONAL REGULATOR EXSA"/>
    <property type="match status" value="1"/>
</dbReference>
<dbReference type="SMART" id="SM00342">
    <property type="entry name" value="HTH_ARAC"/>
    <property type="match status" value="1"/>
</dbReference>
<keyword evidence="2" id="KW-0238">DNA-binding</keyword>
<dbReference type="InterPro" id="IPR009057">
    <property type="entry name" value="Homeodomain-like_sf"/>
</dbReference>
<dbReference type="InterPro" id="IPR037923">
    <property type="entry name" value="HTH-like"/>
</dbReference>
<organism evidence="5 6">
    <name type="scientific">Polaribacter aestuariivivens</name>
    <dbReference type="NCBI Taxonomy" id="2304626"/>
    <lineage>
        <taxon>Bacteria</taxon>
        <taxon>Pseudomonadati</taxon>
        <taxon>Bacteroidota</taxon>
        <taxon>Flavobacteriia</taxon>
        <taxon>Flavobacteriales</taxon>
        <taxon>Flavobacteriaceae</taxon>
    </lineage>
</organism>
<feature type="domain" description="HTH araC/xylS-type" evidence="4">
    <location>
        <begin position="183"/>
        <end position="283"/>
    </location>
</feature>
<dbReference type="GO" id="GO:0003700">
    <property type="term" value="F:DNA-binding transcription factor activity"/>
    <property type="evidence" value="ECO:0007669"/>
    <property type="project" value="InterPro"/>
</dbReference>
<evidence type="ECO:0000259" key="4">
    <source>
        <dbReference type="PROSITE" id="PS01124"/>
    </source>
</evidence>
<evidence type="ECO:0000313" key="6">
    <source>
        <dbReference type="Proteomes" id="UP000307140"/>
    </source>
</evidence>
<keyword evidence="1" id="KW-0805">Transcription regulation</keyword>
<dbReference type="InterPro" id="IPR020449">
    <property type="entry name" value="Tscrpt_reg_AraC-type_HTH"/>
</dbReference>
<evidence type="ECO:0000256" key="3">
    <source>
        <dbReference type="ARBA" id="ARBA00023163"/>
    </source>
</evidence>
<evidence type="ECO:0000256" key="2">
    <source>
        <dbReference type="ARBA" id="ARBA00023125"/>
    </source>
</evidence>
<protein>
    <submittedName>
        <fullName evidence="5">Helix-turn-helix domain-containing protein</fullName>
    </submittedName>
</protein>
<dbReference type="InterPro" id="IPR014710">
    <property type="entry name" value="RmlC-like_jellyroll"/>
</dbReference>
<evidence type="ECO:0000313" key="5">
    <source>
        <dbReference type="EMBL" id="TMM30021.1"/>
    </source>
</evidence>
<dbReference type="PRINTS" id="PR00032">
    <property type="entry name" value="HTHARAC"/>
</dbReference>
<dbReference type="SUPFAM" id="SSF51215">
    <property type="entry name" value="Regulatory protein AraC"/>
    <property type="match status" value="1"/>
</dbReference>
<dbReference type="PANTHER" id="PTHR43280">
    <property type="entry name" value="ARAC-FAMILY TRANSCRIPTIONAL REGULATOR"/>
    <property type="match status" value="1"/>
</dbReference>
<dbReference type="InterPro" id="IPR003313">
    <property type="entry name" value="AraC-bd"/>
</dbReference>
<dbReference type="Pfam" id="PF02311">
    <property type="entry name" value="AraC_binding"/>
    <property type="match status" value="1"/>
</dbReference>
<evidence type="ECO:0000256" key="1">
    <source>
        <dbReference type="ARBA" id="ARBA00023015"/>
    </source>
</evidence>
<dbReference type="OrthoDB" id="636258at2"/>
<keyword evidence="6" id="KW-1185">Reference proteome</keyword>
<dbReference type="PROSITE" id="PS01124">
    <property type="entry name" value="HTH_ARAC_FAMILY_2"/>
    <property type="match status" value="1"/>
</dbReference>
<dbReference type="EMBL" id="VANR01000004">
    <property type="protein sequence ID" value="TMM30021.1"/>
    <property type="molecule type" value="Genomic_DNA"/>
</dbReference>
<dbReference type="Gene3D" id="2.60.120.10">
    <property type="entry name" value="Jelly Rolls"/>
    <property type="match status" value="1"/>
</dbReference>
<dbReference type="Proteomes" id="UP000307140">
    <property type="component" value="Unassembled WGS sequence"/>
</dbReference>
<name>A0A5S3N3V7_9FLAO</name>
<reference evidence="5 6" key="1">
    <citation type="submission" date="2019-05" db="EMBL/GenBank/DDBJ databases">
        <title>Polaribacter aestuariivivens sp. nov., isolated from a tidal flat.</title>
        <authorList>
            <person name="Yoon J.-H."/>
        </authorList>
    </citation>
    <scope>NUCLEOTIDE SEQUENCE [LARGE SCALE GENOMIC DNA]</scope>
    <source>
        <strain evidence="5 6">DBTF-3</strain>
    </source>
</reference>
<dbReference type="SUPFAM" id="SSF46689">
    <property type="entry name" value="Homeodomain-like"/>
    <property type="match status" value="1"/>
</dbReference>
<accession>A0A5S3N3V7</accession>
<dbReference type="GO" id="GO:0043565">
    <property type="term" value="F:sequence-specific DNA binding"/>
    <property type="evidence" value="ECO:0007669"/>
    <property type="project" value="InterPro"/>
</dbReference>
<dbReference type="RefSeq" id="WP_138535871.1">
    <property type="nucleotide sequence ID" value="NZ_VANR01000004.1"/>
</dbReference>